<reference evidence="1 2" key="2">
    <citation type="submission" date="2018-11" db="EMBL/GenBank/DDBJ databases">
        <authorList>
            <consortium name="Pathogen Informatics"/>
        </authorList>
    </citation>
    <scope>NUCLEOTIDE SEQUENCE [LARGE SCALE GENOMIC DNA]</scope>
    <source>
        <strain evidence="1 2">MHpl1</strain>
    </source>
</reference>
<gene>
    <name evidence="1" type="ORF">HPLM_LOCUS13499</name>
</gene>
<name>A0A0N4WQ26_HAEPC</name>
<reference evidence="3" key="1">
    <citation type="submission" date="2017-02" db="UniProtKB">
        <authorList>
            <consortium name="WormBaseParasite"/>
        </authorList>
    </citation>
    <scope>IDENTIFICATION</scope>
</reference>
<dbReference type="AlphaFoldDB" id="A0A0N4WQ26"/>
<evidence type="ECO:0000313" key="1">
    <source>
        <dbReference type="EMBL" id="VDO49433.1"/>
    </source>
</evidence>
<dbReference type="EMBL" id="UZAF01018232">
    <property type="protein sequence ID" value="VDO49433.1"/>
    <property type="molecule type" value="Genomic_DNA"/>
</dbReference>
<evidence type="ECO:0000313" key="3">
    <source>
        <dbReference type="WBParaSite" id="HPLM_0001350701-mRNA-1"/>
    </source>
</evidence>
<keyword evidence="2" id="KW-1185">Reference proteome</keyword>
<evidence type="ECO:0000313" key="2">
    <source>
        <dbReference type="Proteomes" id="UP000268014"/>
    </source>
</evidence>
<protein>
    <submittedName>
        <fullName evidence="3">Scaffolding protein</fullName>
    </submittedName>
</protein>
<organism evidence="3">
    <name type="scientific">Haemonchus placei</name>
    <name type="common">Barber's pole worm</name>
    <dbReference type="NCBI Taxonomy" id="6290"/>
    <lineage>
        <taxon>Eukaryota</taxon>
        <taxon>Metazoa</taxon>
        <taxon>Ecdysozoa</taxon>
        <taxon>Nematoda</taxon>
        <taxon>Chromadorea</taxon>
        <taxon>Rhabditida</taxon>
        <taxon>Rhabditina</taxon>
        <taxon>Rhabditomorpha</taxon>
        <taxon>Strongyloidea</taxon>
        <taxon>Trichostrongylidae</taxon>
        <taxon>Haemonchus</taxon>
    </lineage>
</organism>
<proteinExistence type="predicted"/>
<sequence>MKWNVDTDTSGKADGRALTKAEKDLERGIFKDHSQHLSEIDKNLSKLQPLKEQTEEKERKLSSLESCATDGDQYMKLHEQERHQAKNFPVKPEENMGMTDDEYFSKLIEETGDDAIFFQVTLFVHIVVSSSFVSVFKPVPYRLFHG</sequence>
<accession>A0A0N4WQ26</accession>
<dbReference type="WBParaSite" id="HPLM_0001350701-mRNA-1">
    <property type="protein sequence ID" value="HPLM_0001350701-mRNA-1"/>
    <property type="gene ID" value="HPLM_0001350701"/>
</dbReference>
<dbReference type="Proteomes" id="UP000268014">
    <property type="component" value="Unassembled WGS sequence"/>
</dbReference>